<accession>Q4SRJ1</accession>
<organism evidence="1">
    <name type="scientific">Tetraodon nigroviridis</name>
    <name type="common">Spotted green pufferfish</name>
    <name type="synonym">Chelonodon nigroviridis</name>
    <dbReference type="NCBI Taxonomy" id="99883"/>
    <lineage>
        <taxon>Eukaryota</taxon>
        <taxon>Metazoa</taxon>
        <taxon>Chordata</taxon>
        <taxon>Craniata</taxon>
        <taxon>Vertebrata</taxon>
        <taxon>Euteleostomi</taxon>
        <taxon>Actinopterygii</taxon>
        <taxon>Neopterygii</taxon>
        <taxon>Teleostei</taxon>
        <taxon>Neoteleostei</taxon>
        <taxon>Acanthomorphata</taxon>
        <taxon>Eupercaria</taxon>
        <taxon>Tetraodontiformes</taxon>
        <taxon>Tetradontoidea</taxon>
        <taxon>Tetraodontidae</taxon>
        <taxon>Tetraodon</taxon>
    </lineage>
</organism>
<reference evidence="1" key="1">
    <citation type="journal article" date="2004" name="Nature">
        <title>Genome duplication in the teleost fish Tetraodon nigroviridis reveals the early vertebrate proto-karyotype.</title>
        <authorList>
            <person name="Jaillon O."/>
            <person name="Aury J.-M."/>
            <person name="Brunet F."/>
            <person name="Petit J.-L."/>
            <person name="Stange-Thomann N."/>
            <person name="Mauceli E."/>
            <person name="Bouneau L."/>
            <person name="Fischer C."/>
            <person name="Ozouf-Costaz C."/>
            <person name="Bernot A."/>
            <person name="Nicaud S."/>
            <person name="Jaffe D."/>
            <person name="Fisher S."/>
            <person name="Lutfalla G."/>
            <person name="Dossat C."/>
            <person name="Segurens B."/>
            <person name="Dasilva C."/>
            <person name="Salanoubat M."/>
            <person name="Levy M."/>
            <person name="Boudet N."/>
            <person name="Castellano S."/>
            <person name="Anthouard V."/>
            <person name="Jubin C."/>
            <person name="Castelli V."/>
            <person name="Katinka M."/>
            <person name="Vacherie B."/>
            <person name="Biemont C."/>
            <person name="Skalli Z."/>
            <person name="Cattolico L."/>
            <person name="Poulain J."/>
            <person name="De Berardinis V."/>
            <person name="Cruaud C."/>
            <person name="Duprat S."/>
            <person name="Brottier P."/>
            <person name="Coutanceau J.-P."/>
            <person name="Gouzy J."/>
            <person name="Parra G."/>
            <person name="Lardier G."/>
            <person name="Chapple C."/>
            <person name="McKernan K.J."/>
            <person name="McEwan P."/>
            <person name="Bosak S."/>
            <person name="Kellis M."/>
            <person name="Volff J.-N."/>
            <person name="Guigo R."/>
            <person name="Zody M.C."/>
            <person name="Mesirov J."/>
            <person name="Lindblad-Toh K."/>
            <person name="Birren B."/>
            <person name="Nusbaum C."/>
            <person name="Kahn D."/>
            <person name="Robinson-Rechavi M."/>
            <person name="Laudet V."/>
            <person name="Schachter V."/>
            <person name="Quetier F."/>
            <person name="Saurin W."/>
            <person name="Scarpelli C."/>
            <person name="Wincker P."/>
            <person name="Lander E.S."/>
            <person name="Weissenbach J."/>
            <person name="Roest Crollius H."/>
        </authorList>
    </citation>
    <scope>NUCLEOTIDE SEQUENCE [LARGE SCALE GENOMIC DNA]</scope>
</reference>
<dbReference type="OrthoDB" id="118234at2759"/>
<protein>
    <submittedName>
        <fullName evidence="1">(spotted green pufferfish) hypothetical protein</fullName>
    </submittedName>
</protein>
<comment type="caution">
    <text evidence="1">The sequence shown here is derived from an EMBL/GenBank/DDBJ whole genome shotgun (WGS) entry which is preliminary data.</text>
</comment>
<name>Q4SRJ1_TETNG</name>
<dbReference type="AlphaFoldDB" id="Q4SRJ1"/>
<feature type="non-terminal residue" evidence="1">
    <location>
        <position position="31"/>
    </location>
</feature>
<sequence>GKLVTVKYLRLDRYHQRFPEAQACSQPLKAS</sequence>
<gene>
    <name evidence="1" type="ORF">GSTENG00013889001</name>
</gene>
<dbReference type="KEGG" id="tng:GSTEN00013889G001"/>
<reference evidence="1" key="2">
    <citation type="submission" date="2004-02" db="EMBL/GenBank/DDBJ databases">
        <authorList>
            <consortium name="Genoscope"/>
            <consortium name="Whitehead Institute Centre for Genome Research"/>
        </authorList>
    </citation>
    <scope>NUCLEOTIDE SEQUENCE</scope>
</reference>
<feature type="non-terminal residue" evidence="1">
    <location>
        <position position="1"/>
    </location>
</feature>
<evidence type="ECO:0000313" key="1">
    <source>
        <dbReference type="EMBL" id="CAF96741.1"/>
    </source>
</evidence>
<dbReference type="EMBL" id="CAAE01014526">
    <property type="protein sequence ID" value="CAF96741.1"/>
    <property type="molecule type" value="Genomic_DNA"/>
</dbReference>
<proteinExistence type="predicted"/>